<keyword evidence="13" id="KW-1185">Reference proteome</keyword>
<evidence type="ECO:0000256" key="9">
    <source>
        <dbReference type="PROSITE-ProRule" id="PRU01026"/>
    </source>
</evidence>
<evidence type="ECO:0000256" key="5">
    <source>
        <dbReference type="ARBA" id="ARBA00022691"/>
    </source>
</evidence>
<feature type="binding site" evidence="9">
    <location>
        <position position="33"/>
    </location>
    <ligand>
        <name>S-adenosyl-L-methionine</name>
        <dbReference type="ChEBI" id="CHEBI:59789"/>
    </ligand>
</feature>
<evidence type="ECO:0000256" key="2">
    <source>
        <dbReference type="ARBA" id="ARBA00022552"/>
    </source>
</evidence>
<keyword evidence="3 9" id="KW-0489">Methyltransferase</keyword>
<evidence type="ECO:0000259" key="11">
    <source>
        <dbReference type="SMART" id="SM00650"/>
    </source>
</evidence>
<dbReference type="PANTHER" id="PTHR11727">
    <property type="entry name" value="DIMETHYLADENOSINE TRANSFERASE"/>
    <property type="match status" value="1"/>
</dbReference>
<dbReference type="Pfam" id="PF00398">
    <property type="entry name" value="RrnaAD"/>
    <property type="match status" value="1"/>
</dbReference>
<sequence>MDFSQLIFKILYNENNMRKFLLKPKKSLGQNFILSSEITKKIVALAGSLENFNVIEIGPGYGALTREILVHNPKSLLSIEKDRDLVKHHDQLLNEHQGKYRIIEADALHVTEEELIERPVKVIANLPYNISVVLFLKWLNNIKFFTNLTLMFQKEVADRITARPNSKDYGSLSVLSQLLCDIKKEFDIEPKEFFPRPKIHSSVITVNPLPTPKFAVNLETLTRLTRAVFAQRRKMLRNSLQNITNHAETVLENAKLSGNQRPENLTIEQFCSLANNVECSFCKSPIAI</sequence>
<dbReference type="NCBIfam" id="TIGR00755">
    <property type="entry name" value="ksgA"/>
    <property type="match status" value="1"/>
</dbReference>
<dbReference type="SMART" id="SM00650">
    <property type="entry name" value="rADc"/>
    <property type="match status" value="1"/>
</dbReference>
<evidence type="ECO:0000256" key="7">
    <source>
        <dbReference type="ARBA" id="ARBA00035020"/>
    </source>
</evidence>
<dbReference type="SUPFAM" id="SSF53335">
    <property type="entry name" value="S-adenosyl-L-methionine-dependent methyltransferases"/>
    <property type="match status" value="1"/>
</dbReference>
<dbReference type="Proteomes" id="UP000078200">
    <property type="component" value="Unassembled WGS sequence"/>
</dbReference>
<dbReference type="Gene3D" id="3.40.50.150">
    <property type="entry name" value="Vaccinia Virus protein VP39"/>
    <property type="match status" value="1"/>
</dbReference>
<dbReference type="Gene3D" id="1.10.8.100">
    <property type="entry name" value="Ribosomal RNA adenine dimethylase-like, domain 2"/>
    <property type="match status" value="1"/>
</dbReference>
<accession>A0A1A9VJN0</accession>
<dbReference type="EnsemblMetazoa" id="GAUT039455-RA">
    <property type="protein sequence ID" value="GAUT039455-PA"/>
    <property type="gene ID" value="GAUT039455"/>
</dbReference>
<reference evidence="12" key="1">
    <citation type="submission" date="2020-05" db="UniProtKB">
        <authorList>
            <consortium name="EnsemblMetazoa"/>
        </authorList>
    </citation>
    <scope>IDENTIFICATION</scope>
    <source>
        <strain evidence="12">TTRI</strain>
    </source>
</reference>
<dbReference type="PROSITE" id="PS01131">
    <property type="entry name" value="RRNA_A_DIMETH"/>
    <property type="match status" value="1"/>
</dbReference>
<name>A0A1A9VJN0_GLOAU</name>
<feature type="domain" description="Ribosomal RNA adenine methylase transferase N-terminal" evidence="11">
    <location>
        <begin position="38"/>
        <end position="210"/>
    </location>
</feature>
<dbReference type="PANTHER" id="PTHR11727:SF7">
    <property type="entry name" value="DIMETHYLADENOSINE TRANSFERASE-RELATED"/>
    <property type="match status" value="1"/>
</dbReference>
<dbReference type="InterPro" id="IPR029063">
    <property type="entry name" value="SAM-dependent_MTases_sf"/>
</dbReference>
<dbReference type="GO" id="GO:0000179">
    <property type="term" value="F:rRNA (adenine-N6,N6-)-dimethyltransferase activity"/>
    <property type="evidence" value="ECO:0007669"/>
    <property type="project" value="UniProtKB-UniRule"/>
</dbReference>
<dbReference type="GO" id="GO:0005829">
    <property type="term" value="C:cytosol"/>
    <property type="evidence" value="ECO:0007669"/>
    <property type="project" value="TreeGrafter"/>
</dbReference>
<evidence type="ECO:0000313" key="12">
    <source>
        <dbReference type="EnsemblMetazoa" id="GAUT039455-PA"/>
    </source>
</evidence>
<dbReference type="CDD" id="cd02440">
    <property type="entry name" value="AdoMet_MTases"/>
    <property type="match status" value="1"/>
</dbReference>
<keyword evidence="4 9" id="KW-0808">Transferase</keyword>
<dbReference type="PROSITE" id="PS51689">
    <property type="entry name" value="SAM_RNA_A_N6_MT"/>
    <property type="match status" value="1"/>
</dbReference>
<evidence type="ECO:0000256" key="3">
    <source>
        <dbReference type="ARBA" id="ARBA00022603"/>
    </source>
</evidence>
<dbReference type="InterPro" id="IPR020596">
    <property type="entry name" value="rRNA_Ade_Mease_Trfase_CS"/>
</dbReference>
<keyword evidence="2 10" id="KW-0698">rRNA processing</keyword>
<keyword evidence="6 9" id="KW-0694">RNA-binding</keyword>
<proteinExistence type="inferred from homology"/>
<dbReference type="HAMAP" id="MF_00607">
    <property type="entry name" value="16SrRNA_methyltr_A"/>
    <property type="match status" value="1"/>
</dbReference>
<keyword evidence="1" id="KW-0963">Cytoplasm</keyword>
<comment type="function">
    <text evidence="8">Specifically dimethylates two adjacent adenosines in the loop of a conserved hairpin near the 3'-end of 18S rRNA in the 40S particle. Involved in the pre-rRNA processing steps leading to small-subunit rRNA production independently of its RNA-modifying catalytic activity. Part of the small subunit (SSU) processome, first precursor of the small eukaryotic ribosomal subunit. During the assembly of the SSU processome in the nucleolus, many ribosome biogenesis factors, an RNA chaperone and ribosomal proteins associate with the nascent pre-rRNA and work in concert to generate RNA folding, modifications, rearrangements and cleavage as well as targeted degradation of pre-ribosomal RNA by the RNA exosome.</text>
</comment>
<evidence type="ECO:0000313" key="13">
    <source>
        <dbReference type="Proteomes" id="UP000078200"/>
    </source>
</evidence>
<comment type="similarity">
    <text evidence="9 10">Belongs to the class I-like SAM-binding methyltransferase superfamily. rRNA adenine N(6)-methyltransferase family.</text>
</comment>
<dbReference type="InterPro" id="IPR001737">
    <property type="entry name" value="KsgA/Erm"/>
</dbReference>
<evidence type="ECO:0000256" key="6">
    <source>
        <dbReference type="ARBA" id="ARBA00022884"/>
    </source>
</evidence>
<evidence type="ECO:0000256" key="10">
    <source>
        <dbReference type="RuleBase" id="RU362106"/>
    </source>
</evidence>
<evidence type="ECO:0000256" key="4">
    <source>
        <dbReference type="ARBA" id="ARBA00022679"/>
    </source>
</evidence>
<feature type="binding site" evidence="9">
    <location>
        <position position="80"/>
    </location>
    <ligand>
        <name>S-adenosyl-L-methionine</name>
        <dbReference type="ChEBI" id="CHEBI:59789"/>
    </ligand>
</feature>
<dbReference type="InterPro" id="IPR011530">
    <property type="entry name" value="rRNA_adenine_dimethylase"/>
</dbReference>
<keyword evidence="5 9" id="KW-0949">S-adenosyl-L-methionine</keyword>
<comment type="subunit">
    <text evidence="7">Part of the small subunit (SSU) processome, composed of more than 70 proteins and the RNA chaperone small nucleolar RNA (snoRNA) U3.</text>
</comment>
<dbReference type="GO" id="GO:0003723">
    <property type="term" value="F:RNA binding"/>
    <property type="evidence" value="ECO:0007669"/>
    <property type="project" value="UniProtKB-UniRule"/>
</dbReference>
<dbReference type="InterPro" id="IPR023165">
    <property type="entry name" value="rRNA_Ade_diMease-like_C"/>
</dbReference>
<organism evidence="12 13">
    <name type="scientific">Glossina austeni</name>
    <name type="common">Savannah tsetse fly</name>
    <dbReference type="NCBI Taxonomy" id="7395"/>
    <lineage>
        <taxon>Eukaryota</taxon>
        <taxon>Metazoa</taxon>
        <taxon>Ecdysozoa</taxon>
        <taxon>Arthropoda</taxon>
        <taxon>Hexapoda</taxon>
        <taxon>Insecta</taxon>
        <taxon>Pterygota</taxon>
        <taxon>Neoptera</taxon>
        <taxon>Endopterygota</taxon>
        <taxon>Diptera</taxon>
        <taxon>Brachycera</taxon>
        <taxon>Muscomorpha</taxon>
        <taxon>Hippoboscoidea</taxon>
        <taxon>Glossinidae</taxon>
        <taxon>Glossina</taxon>
    </lineage>
</organism>
<feature type="binding site" evidence="9">
    <location>
        <position position="58"/>
    </location>
    <ligand>
        <name>S-adenosyl-L-methionine</name>
        <dbReference type="ChEBI" id="CHEBI:59789"/>
    </ligand>
</feature>
<evidence type="ECO:0000256" key="8">
    <source>
        <dbReference type="ARBA" id="ARBA00046134"/>
    </source>
</evidence>
<feature type="binding site" evidence="9">
    <location>
        <position position="125"/>
    </location>
    <ligand>
        <name>S-adenosyl-L-methionine</name>
        <dbReference type="ChEBI" id="CHEBI:59789"/>
    </ligand>
</feature>
<evidence type="ECO:0000256" key="1">
    <source>
        <dbReference type="ARBA" id="ARBA00022490"/>
    </source>
</evidence>
<feature type="binding site" evidence="9">
    <location>
        <position position="31"/>
    </location>
    <ligand>
        <name>S-adenosyl-L-methionine</name>
        <dbReference type="ChEBI" id="CHEBI:59789"/>
    </ligand>
</feature>
<dbReference type="InterPro" id="IPR020598">
    <property type="entry name" value="rRNA_Ade_methylase_Trfase_N"/>
</dbReference>
<dbReference type="STRING" id="7395.A0A1A9VJN0"/>
<feature type="binding site" evidence="9">
    <location>
        <position position="106"/>
    </location>
    <ligand>
        <name>S-adenosyl-L-methionine</name>
        <dbReference type="ChEBI" id="CHEBI:59789"/>
    </ligand>
</feature>
<dbReference type="EC" id="2.1.1.-" evidence="10"/>
<dbReference type="FunFam" id="1.10.8.100:FF:000001">
    <property type="entry name" value="Ribosomal RNA small subunit methyltransferase A"/>
    <property type="match status" value="1"/>
</dbReference>
<protein>
    <recommendedName>
        <fullName evidence="10">rRNA adenine N(6)-methyltransferase</fullName>
        <ecNumber evidence="10">2.1.1.-</ecNumber>
    </recommendedName>
</protein>
<dbReference type="AlphaFoldDB" id="A0A1A9VJN0"/>
<dbReference type="VEuPathDB" id="VectorBase:GAUT039455"/>